<dbReference type="Proteomes" id="UP000233551">
    <property type="component" value="Unassembled WGS sequence"/>
</dbReference>
<accession>A0A2I0IVE0</accession>
<dbReference type="EMBL" id="PGOL01002509">
    <property type="protein sequence ID" value="PKI47376.1"/>
    <property type="molecule type" value="Genomic_DNA"/>
</dbReference>
<name>A0A2I0IVE0_PUNGR</name>
<evidence type="ECO:0000313" key="1">
    <source>
        <dbReference type="EMBL" id="PKI47376.1"/>
    </source>
</evidence>
<keyword evidence="2" id="KW-1185">Reference proteome</keyword>
<evidence type="ECO:0000313" key="2">
    <source>
        <dbReference type="Proteomes" id="UP000233551"/>
    </source>
</evidence>
<comment type="caution">
    <text evidence="1">The sequence shown here is derived from an EMBL/GenBank/DDBJ whole genome shotgun (WGS) entry which is preliminary data.</text>
</comment>
<gene>
    <name evidence="1" type="ORF">CRG98_032211</name>
</gene>
<sequence length="113" mass="12228">LLPPFFQWDRATSTTIAAVQSLPSLSVAVLIANNQRETVWDGFELKVTVRGPKMEAVEPGGLLSNLAVPEDMSNSVATAGLVPMIRIRGQANSGRFDGNAVMKINQYCLELLL</sequence>
<feature type="non-terminal residue" evidence="1">
    <location>
        <position position="1"/>
    </location>
</feature>
<proteinExistence type="predicted"/>
<reference evidence="1 2" key="1">
    <citation type="submission" date="2017-11" db="EMBL/GenBank/DDBJ databases">
        <title>De-novo sequencing of pomegranate (Punica granatum L.) genome.</title>
        <authorList>
            <person name="Akparov Z."/>
            <person name="Amiraslanov A."/>
            <person name="Hajiyeva S."/>
            <person name="Abbasov M."/>
            <person name="Kaur K."/>
            <person name="Hamwieh A."/>
            <person name="Solovyev V."/>
            <person name="Salamov A."/>
            <person name="Braich B."/>
            <person name="Kosarev P."/>
            <person name="Mahmoud A."/>
            <person name="Hajiyev E."/>
            <person name="Babayeva S."/>
            <person name="Izzatullayeva V."/>
            <person name="Mammadov A."/>
            <person name="Mammadov A."/>
            <person name="Sharifova S."/>
            <person name="Ojaghi J."/>
            <person name="Eynullazada K."/>
            <person name="Bayramov B."/>
            <person name="Abdulazimova A."/>
            <person name="Shahmuradov I."/>
        </authorList>
    </citation>
    <scope>NUCLEOTIDE SEQUENCE [LARGE SCALE GENOMIC DNA]</scope>
    <source>
        <strain evidence="2">cv. AG2017</strain>
        <tissue evidence="1">Leaf</tissue>
    </source>
</reference>
<organism evidence="1 2">
    <name type="scientific">Punica granatum</name>
    <name type="common">Pomegranate</name>
    <dbReference type="NCBI Taxonomy" id="22663"/>
    <lineage>
        <taxon>Eukaryota</taxon>
        <taxon>Viridiplantae</taxon>
        <taxon>Streptophyta</taxon>
        <taxon>Embryophyta</taxon>
        <taxon>Tracheophyta</taxon>
        <taxon>Spermatophyta</taxon>
        <taxon>Magnoliopsida</taxon>
        <taxon>eudicotyledons</taxon>
        <taxon>Gunneridae</taxon>
        <taxon>Pentapetalae</taxon>
        <taxon>rosids</taxon>
        <taxon>malvids</taxon>
        <taxon>Myrtales</taxon>
        <taxon>Lythraceae</taxon>
        <taxon>Punica</taxon>
    </lineage>
</organism>
<dbReference type="AlphaFoldDB" id="A0A2I0IVE0"/>
<protein>
    <submittedName>
        <fullName evidence="1">Uncharacterized protein</fullName>
    </submittedName>
</protein>